<reference evidence="2" key="1">
    <citation type="submission" date="2022-07" db="EMBL/GenBank/DDBJ databases">
        <title>Enhanced cultured diversity of the mouse gut microbiota enables custom-made synthetic communities.</title>
        <authorList>
            <person name="Afrizal A."/>
        </authorList>
    </citation>
    <scope>NUCLEOTIDE SEQUENCE</scope>
    <source>
        <strain evidence="2">DSM 28593</strain>
    </source>
</reference>
<dbReference type="EMBL" id="JANKAS010000005">
    <property type="protein sequence ID" value="MCR1898907.1"/>
    <property type="molecule type" value="Genomic_DNA"/>
</dbReference>
<evidence type="ECO:0000313" key="3">
    <source>
        <dbReference type="Proteomes" id="UP001205748"/>
    </source>
</evidence>
<accession>A0AAE3KZY0</accession>
<feature type="domain" description="LarA-like N-terminal" evidence="1">
    <location>
        <begin position="22"/>
        <end position="191"/>
    </location>
</feature>
<dbReference type="Gene3D" id="3.40.50.11440">
    <property type="match status" value="1"/>
</dbReference>
<dbReference type="Proteomes" id="UP001205748">
    <property type="component" value="Unassembled WGS sequence"/>
</dbReference>
<dbReference type="RefSeq" id="WP_257530707.1">
    <property type="nucleotide sequence ID" value="NZ_JANKAS010000005.1"/>
</dbReference>
<protein>
    <submittedName>
        <fullName evidence="2">Nickel-dependent lactate racemase</fullName>
    </submittedName>
</protein>
<dbReference type="AlphaFoldDB" id="A0AAE3KZY0"/>
<dbReference type="InterPro" id="IPR018657">
    <property type="entry name" value="LarA-like_N"/>
</dbReference>
<keyword evidence="3" id="KW-1185">Reference proteome</keyword>
<sequence length="425" mass="46750">MSVVSKLTQGVELPKMVKIKQNFDRSHISEEKIPQVVYDQLQREEIKLQIKPGMKVAITCGSRGIANINIIIKAIVDFVKQCQGQPFVIPAMGSHGGATPEGQKQILNDYGVTEEFLDCPVISSMETKQIGSTAEGHPVLIDKHAAEADAIIVCGRIKAHTAFQGSYESGLMKMMTIGLGKQHGAEVTHEAGFGKMAHLVPLFGNAIRKNANIICGLGIIENAFDQTYKLIGLTNEEILEKEPELLLEAKRMMGRILFESADVLIVDKIGKNCSGDGMDPNVSGRFGTPYASGGIQSERVVVLDLTNETHGNANGIGMADITTQRLVDKMNLEITYPNAITSTLINMVKIPLYLKTDKEAIRLALKTCNHADKLNSRIVRIQDTMHLEYIYISEAMLEEATRNPDIEVVGKPEKWPFDEEGNLHL</sequence>
<dbReference type="Pfam" id="PF09861">
    <property type="entry name" value="Lar_N"/>
    <property type="match status" value="1"/>
</dbReference>
<dbReference type="GO" id="GO:0050043">
    <property type="term" value="F:lactate racemase activity"/>
    <property type="evidence" value="ECO:0007669"/>
    <property type="project" value="InterPro"/>
</dbReference>
<organism evidence="2 3">
    <name type="scientific">Irregularibacter muris</name>
    <dbReference type="NCBI Taxonomy" id="1796619"/>
    <lineage>
        <taxon>Bacteria</taxon>
        <taxon>Bacillati</taxon>
        <taxon>Bacillota</taxon>
        <taxon>Clostridia</taxon>
        <taxon>Eubacteriales</taxon>
        <taxon>Eubacteriaceae</taxon>
        <taxon>Irregularibacter</taxon>
    </lineage>
</organism>
<evidence type="ECO:0000313" key="2">
    <source>
        <dbReference type="EMBL" id="MCR1898907.1"/>
    </source>
</evidence>
<proteinExistence type="predicted"/>
<name>A0AAE3KZY0_9FIRM</name>
<gene>
    <name evidence="2" type="ORF">NSA47_07910</name>
</gene>
<evidence type="ECO:0000259" key="1">
    <source>
        <dbReference type="Pfam" id="PF09861"/>
    </source>
</evidence>
<comment type="caution">
    <text evidence="2">The sequence shown here is derived from an EMBL/GenBank/DDBJ whole genome shotgun (WGS) entry which is preliminary data.</text>
</comment>